<dbReference type="InterPro" id="IPR001650">
    <property type="entry name" value="Helicase_C-like"/>
</dbReference>
<dbReference type="GO" id="GO:0008270">
    <property type="term" value="F:zinc ion binding"/>
    <property type="evidence" value="ECO:0007669"/>
    <property type="project" value="UniProtKB-KW"/>
</dbReference>
<reference evidence="7" key="1">
    <citation type="journal article" date="2023" name="G3 (Bethesda)">
        <title>A reference genome for the long-term kleptoplast-retaining sea slug Elysia crispata morphotype clarki.</title>
        <authorList>
            <person name="Eastman K.E."/>
            <person name="Pendleton A.L."/>
            <person name="Shaikh M.A."/>
            <person name="Suttiyut T."/>
            <person name="Ogas R."/>
            <person name="Tomko P."/>
            <person name="Gavelis G."/>
            <person name="Widhalm J.R."/>
            <person name="Wisecaver J.H."/>
        </authorList>
    </citation>
    <scope>NUCLEOTIDE SEQUENCE</scope>
    <source>
        <strain evidence="7">ECLA1</strain>
    </source>
</reference>
<evidence type="ECO:0000313" key="8">
    <source>
        <dbReference type="Proteomes" id="UP001283361"/>
    </source>
</evidence>
<comment type="caution">
    <text evidence="7">The sequence shown here is derived from an EMBL/GenBank/DDBJ whole genome shotgun (WGS) entry which is preliminary data.</text>
</comment>
<dbReference type="Gene3D" id="3.30.160.60">
    <property type="entry name" value="Classic Zinc Finger"/>
    <property type="match status" value="5"/>
</dbReference>
<dbReference type="GO" id="GO:0005737">
    <property type="term" value="C:cytoplasm"/>
    <property type="evidence" value="ECO:0007669"/>
    <property type="project" value="TreeGrafter"/>
</dbReference>
<dbReference type="PROSITE" id="PS51192">
    <property type="entry name" value="HELICASE_ATP_BIND_1"/>
    <property type="match status" value="1"/>
</dbReference>
<sequence>MTFPSVNQPISKALAPDGLASPHTGDALQNLIPVHGNVASTTSCQGFLENLTFQSAALKRGPNGEAYVMEGSRGTCFVCDVKLTSLEHAKSHLNGQKHLKKCSSLDIMGDRSSNNTAGNPAHYLCAQVMPKVNGVYMCTICEVPFSCLANAEEHFVSDKHKKKLAMKKNTTSNLHETLERQGSSNSMLDQTDLKVPVNCDSPFMPLRNPISEGPVSETSIVRPFTVKQDSGKIHLPVPLKATVESQPSGNTQHQFHCCSLEEFENKEFNSQKNLGITGGNLSCDVAEVAKVKNKEVLDRCLSKVSQIVPPHDSSSQTFSIIDNSKQSRIAENQNQNSGLGLSKKSHGEDFNGRGQNKGHLINSQFHNSLNKNNWNETSCHEPVISPRPVYYFDSQLGRGFCNACNVEITSRQLADQHLNGQKHKKKAAHWESAQQHHVRLQPLATSTPVMSHPYPDDNHSGQRSSPSVLAASPGNTQEITSPVQDLQDETCSFNGVRGFCLACKIDISSLQHYNQHRLGKRHSRNRQRYLFSQQGIEHPLYCETCKKGFTGQESAQQHFSSARHKNKVEILGKGGREVERLKDGRMIMCDSQIWYVCDICECPLNTREQFEIHKESPRHKKALESKMAKERIEIVTPNEQRPQDEDPTCSSPVIYLETQQSRRFVLQDQLEREKKDRGSVLESNLQHLSFKPHTVTNSSPIQGNPNNSTSASERELNFALVVNEQTKSREATLCVQPTSVETQSLLPTERYHIGSRAEYASSGVRQGSLPLGATYKQIVSYPSALGGVHSASNLKDRNDSSGQCENKLSAGASNEDSVQNLKGSQSTRTNSSLGFENVGERGLYGIARRPSLKRNTSNRSSALPFRDISTMEQRCSSDEEWNDSTEEVDREVERANFNISESEETALVSRLERVHVSEDKQSSFVAERSTKQGFKYFCRVCEKHMNTKESYKAHIAGIRHKYNVTTLSAPKRCFPAIRSVKDDKICEQAIQLTKDIPRYYQMELLKKAMARDTVIYLPTGTGKTLVAVLTIGLMLQENNTRPVLFLVDKVLLLLQQEKYIREQFQGKTFKRPDLNKDDCFTERELLVMVICGGLFSKTGIPIWKHDIIITTADFCINMLNRDWICWDDFSLVVLDEVHHCHKSHPYLKLFADNHNQKHQQSPMTDIGSSPREHDQNRQLPKVLGLSASPASKDTVAYTHNMLKNLLANLGGAHIAMVEDNVEELDNYQSNAKVIPICVPMSTNEIEFTLQLLEYSLMCYVRLAHLCPDLKDYKAVPYSYFASAVEGTEEDIKATAERLMRDMEPLIEITNCIFMIKCPQHVEESAEQKLLFDHLKMHLTALLLIVSDIGSNSKFVADTLLKELQPSDKVELFEKYSLPCKEMYSKVEHFAAYGSEDMTMYTKLTETLSNPAYTKWSENTCKALVLTQKRQEARQLAQMLRETNFVKEKELQVTHLVGHGKNAQDGGMAVKKQKKVLDNQQRFHIVVATSIMEEGLDFQTLQLVVCMNPPTSVRALVQIRGRARRKGSHFVILCKMEEEERKLQTLLVQEKNMLEAAKLCLREDRLTGY</sequence>
<evidence type="ECO:0000259" key="6">
    <source>
        <dbReference type="PROSITE" id="PS51194"/>
    </source>
</evidence>
<dbReference type="SUPFAM" id="SSF52540">
    <property type="entry name" value="P-loop containing nucleoside triphosphate hydrolases"/>
    <property type="match status" value="1"/>
</dbReference>
<feature type="compositionally biased region" description="Polar residues" evidence="4">
    <location>
        <begin position="461"/>
        <end position="479"/>
    </location>
</feature>
<keyword evidence="8" id="KW-1185">Reference proteome</keyword>
<feature type="compositionally biased region" description="Polar residues" evidence="4">
    <location>
        <begin position="325"/>
        <end position="339"/>
    </location>
</feature>
<dbReference type="PANTHER" id="PTHR14074">
    <property type="entry name" value="HELICASE WITH DEATH DOMAIN-RELATED"/>
    <property type="match status" value="1"/>
</dbReference>
<feature type="region of interest" description="Disordered" evidence="4">
    <location>
        <begin position="685"/>
        <end position="713"/>
    </location>
</feature>
<dbReference type="SUPFAM" id="SSF57667">
    <property type="entry name" value="beta-beta-alpha zinc fingers"/>
    <property type="match status" value="6"/>
</dbReference>
<dbReference type="PROSITE" id="PS00028">
    <property type="entry name" value="ZINC_FINGER_C2H2_1"/>
    <property type="match status" value="3"/>
</dbReference>
<evidence type="ECO:0000259" key="5">
    <source>
        <dbReference type="PROSITE" id="PS51192"/>
    </source>
</evidence>
<dbReference type="GO" id="GO:0003677">
    <property type="term" value="F:DNA binding"/>
    <property type="evidence" value="ECO:0007669"/>
    <property type="project" value="InterPro"/>
</dbReference>
<dbReference type="Pfam" id="PF12171">
    <property type="entry name" value="zf-C2H2_jaz"/>
    <property type="match status" value="1"/>
</dbReference>
<evidence type="ECO:0000256" key="2">
    <source>
        <dbReference type="ARBA" id="ARBA00022771"/>
    </source>
</evidence>
<protein>
    <submittedName>
        <fullName evidence="7">Uncharacterized protein</fullName>
    </submittedName>
</protein>
<dbReference type="InterPro" id="IPR014001">
    <property type="entry name" value="Helicase_ATP-bd"/>
</dbReference>
<dbReference type="InterPro" id="IPR022755">
    <property type="entry name" value="Znf_C2H2_jaz"/>
</dbReference>
<dbReference type="Pfam" id="PF12874">
    <property type="entry name" value="zf-met"/>
    <property type="match status" value="4"/>
</dbReference>
<dbReference type="SMART" id="SM00451">
    <property type="entry name" value="ZnF_U1"/>
    <property type="match status" value="7"/>
</dbReference>
<dbReference type="InterPro" id="IPR003604">
    <property type="entry name" value="Matrin/U1-like-C_Znf_C2H2"/>
</dbReference>
<evidence type="ECO:0000256" key="4">
    <source>
        <dbReference type="SAM" id="MobiDB-lite"/>
    </source>
</evidence>
<dbReference type="PANTHER" id="PTHR14074:SF16">
    <property type="entry name" value="ANTIVIRAL INNATE IMMUNE RESPONSE RECEPTOR RIG-I"/>
    <property type="match status" value="1"/>
</dbReference>
<dbReference type="Gene3D" id="3.40.50.300">
    <property type="entry name" value="P-loop containing nucleotide triphosphate hydrolases"/>
    <property type="match status" value="2"/>
</dbReference>
<dbReference type="EMBL" id="JAWDGP010002797">
    <property type="protein sequence ID" value="KAK3779933.1"/>
    <property type="molecule type" value="Genomic_DNA"/>
</dbReference>
<accession>A0AAE1A258</accession>
<proteinExistence type="predicted"/>
<evidence type="ECO:0000256" key="3">
    <source>
        <dbReference type="ARBA" id="ARBA00022833"/>
    </source>
</evidence>
<dbReference type="GO" id="GO:0016787">
    <property type="term" value="F:hydrolase activity"/>
    <property type="evidence" value="ECO:0007669"/>
    <property type="project" value="InterPro"/>
</dbReference>
<dbReference type="InterPro" id="IPR027417">
    <property type="entry name" value="P-loop_NTPase"/>
</dbReference>
<feature type="compositionally biased region" description="Polar residues" evidence="4">
    <location>
        <begin position="800"/>
        <end position="834"/>
    </location>
</feature>
<feature type="domain" description="Helicase ATP-binding" evidence="5">
    <location>
        <begin position="1004"/>
        <end position="1207"/>
    </location>
</feature>
<dbReference type="InterPro" id="IPR013087">
    <property type="entry name" value="Znf_C2H2_type"/>
</dbReference>
<feature type="region of interest" description="Disordered" evidence="4">
    <location>
        <begin position="325"/>
        <end position="360"/>
    </location>
</feature>
<dbReference type="InterPro" id="IPR036236">
    <property type="entry name" value="Znf_C2H2_sf"/>
</dbReference>
<keyword evidence="1" id="KW-0479">Metal-binding</keyword>
<dbReference type="PROSITE" id="PS51194">
    <property type="entry name" value="HELICASE_CTER"/>
    <property type="match status" value="1"/>
</dbReference>
<dbReference type="SMART" id="SM00487">
    <property type="entry name" value="DEXDc"/>
    <property type="match status" value="1"/>
</dbReference>
<dbReference type="Proteomes" id="UP001283361">
    <property type="component" value="Unassembled WGS sequence"/>
</dbReference>
<feature type="compositionally biased region" description="Polar residues" evidence="4">
    <location>
        <begin position="694"/>
        <end position="711"/>
    </location>
</feature>
<keyword evidence="3" id="KW-0862">Zinc</keyword>
<dbReference type="Pfam" id="PF04851">
    <property type="entry name" value="ResIII"/>
    <property type="match status" value="1"/>
</dbReference>
<evidence type="ECO:0000256" key="1">
    <source>
        <dbReference type="ARBA" id="ARBA00022723"/>
    </source>
</evidence>
<dbReference type="Pfam" id="PF00271">
    <property type="entry name" value="Helicase_C"/>
    <property type="match status" value="1"/>
</dbReference>
<organism evidence="7 8">
    <name type="scientific">Elysia crispata</name>
    <name type="common">lettuce slug</name>
    <dbReference type="NCBI Taxonomy" id="231223"/>
    <lineage>
        <taxon>Eukaryota</taxon>
        <taxon>Metazoa</taxon>
        <taxon>Spiralia</taxon>
        <taxon>Lophotrochozoa</taxon>
        <taxon>Mollusca</taxon>
        <taxon>Gastropoda</taxon>
        <taxon>Heterobranchia</taxon>
        <taxon>Euthyneura</taxon>
        <taxon>Panpulmonata</taxon>
        <taxon>Sacoglossa</taxon>
        <taxon>Placobranchoidea</taxon>
        <taxon>Plakobranchidae</taxon>
        <taxon>Elysia</taxon>
    </lineage>
</organism>
<feature type="domain" description="Helicase C-terminal" evidence="6">
    <location>
        <begin position="1412"/>
        <end position="1564"/>
    </location>
</feature>
<evidence type="ECO:0000313" key="7">
    <source>
        <dbReference type="EMBL" id="KAK3779933.1"/>
    </source>
</evidence>
<dbReference type="InterPro" id="IPR006935">
    <property type="entry name" value="Helicase/UvrB_N"/>
</dbReference>
<name>A0AAE1A258_9GAST</name>
<keyword evidence="2" id="KW-0863">Zinc-finger</keyword>
<gene>
    <name evidence="7" type="ORF">RRG08_054186</name>
</gene>
<dbReference type="InterPro" id="IPR051363">
    <property type="entry name" value="RLR_Helicase"/>
</dbReference>
<feature type="region of interest" description="Disordered" evidence="4">
    <location>
        <begin position="792"/>
        <end position="834"/>
    </location>
</feature>
<dbReference type="SMART" id="SM00490">
    <property type="entry name" value="HELICc"/>
    <property type="match status" value="1"/>
</dbReference>
<dbReference type="GO" id="GO:0005524">
    <property type="term" value="F:ATP binding"/>
    <property type="evidence" value="ECO:0007669"/>
    <property type="project" value="InterPro"/>
</dbReference>
<dbReference type="SMART" id="SM00355">
    <property type="entry name" value="ZnF_C2H2"/>
    <property type="match status" value="8"/>
</dbReference>
<feature type="region of interest" description="Disordered" evidence="4">
    <location>
        <begin position="446"/>
        <end position="479"/>
    </location>
</feature>